<protein>
    <submittedName>
        <fullName evidence="3">Uncharacterized protein</fullName>
    </submittedName>
</protein>
<feature type="transmembrane region" description="Helical" evidence="1">
    <location>
        <begin position="147"/>
        <end position="167"/>
    </location>
</feature>
<keyword evidence="1" id="KW-0472">Membrane</keyword>
<accession>A0A915I1R3</accession>
<keyword evidence="1" id="KW-1133">Transmembrane helix</keyword>
<reference evidence="3" key="1">
    <citation type="submission" date="2022-11" db="UniProtKB">
        <authorList>
            <consortium name="WormBaseParasite"/>
        </authorList>
    </citation>
    <scope>IDENTIFICATION</scope>
</reference>
<organism evidence="2 3">
    <name type="scientific">Romanomermis culicivorax</name>
    <name type="common">Nematode worm</name>
    <dbReference type="NCBI Taxonomy" id="13658"/>
    <lineage>
        <taxon>Eukaryota</taxon>
        <taxon>Metazoa</taxon>
        <taxon>Ecdysozoa</taxon>
        <taxon>Nematoda</taxon>
        <taxon>Enoplea</taxon>
        <taxon>Dorylaimia</taxon>
        <taxon>Mermithida</taxon>
        <taxon>Mermithoidea</taxon>
        <taxon>Mermithidae</taxon>
        <taxon>Romanomermis</taxon>
    </lineage>
</organism>
<proteinExistence type="predicted"/>
<evidence type="ECO:0000313" key="2">
    <source>
        <dbReference type="Proteomes" id="UP000887565"/>
    </source>
</evidence>
<sequence length="168" mass="18186">MAPLHNNSNIFTIYDAQCSKTMHNMNRASRTKVAWAPKKLKRQDAIDMDDVPVLVLSVDRIESDCMLGPSATVTVVDEVNLFNHKPSTSDDTFRISLDVDASKVEDCGQKSPRSEDFSSTGSLISVKDSQAAIDKKTTLCSVLGIEIGILGLVTSITLTGALLIVLCL</sequence>
<dbReference type="Proteomes" id="UP000887565">
    <property type="component" value="Unplaced"/>
</dbReference>
<evidence type="ECO:0000313" key="3">
    <source>
        <dbReference type="WBParaSite" id="nRc.2.0.1.t07402-RA"/>
    </source>
</evidence>
<evidence type="ECO:0000256" key="1">
    <source>
        <dbReference type="SAM" id="Phobius"/>
    </source>
</evidence>
<dbReference type="AlphaFoldDB" id="A0A915I1R3"/>
<name>A0A915I1R3_ROMCU</name>
<keyword evidence="1" id="KW-0812">Transmembrane</keyword>
<dbReference type="WBParaSite" id="nRc.2.0.1.t07402-RA">
    <property type="protein sequence ID" value="nRc.2.0.1.t07402-RA"/>
    <property type="gene ID" value="nRc.2.0.1.g07402"/>
</dbReference>
<keyword evidence="2" id="KW-1185">Reference proteome</keyword>